<sequence>MGNNSSLRVLLAWDFGADLGHLARLRPLAQSLEARGHEVFFAVRDFSRIDALPASMRVMPAPMVSVSAVEGKIREAATFADILYNAGAADARLLGGLVRGWRNLFELVRPDVVVQDYSPFSQIALQGLDIARVNVGTGFVCPPNISPLPDIRPWEDHYPERLQQTEAEVTETVNRQLALQGEAPLLGLGELYQRTDANLLGTFAELDHYPQRAAVLDGRTRYCGIWSDLQGVAPDWPAVDGPRVFAYLKPFRGLPRLLDHMQCSGCTVLAYLAGDFDVHRWQGENMRIVSTPLDMEQARHQCDMAVLHSGHGSTANLLLAGKPILQLPAHVEQNLTAINTERLGAGVSANLGNADAIREAFDRVATDPSIAAAAHAFAAKYAGFNQEQALQAAVEEIEVIARAKK</sequence>
<dbReference type="KEGG" id="halc:EY643_19365"/>
<evidence type="ECO:0000313" key="2">
    <source>
        <dbReference type="Proteomes" id="UP000326287"/>
    </source>
</evidence>
<dbReference type="AlphaFoldDB" id="A0A5P9NPS5"/>
<dbReference type="SUPFAM" id="SSF53756">
    <property type="entry name" value="UDP-Glycosyltransferase/glycogen phosphorylase"/>
    <property type="match status" value="1"/>
</dbReference>
<dbReference type="Proteomes" id="UP000326287">
    <property type="component" value="Chromosome"/>
</dbReference>
<name>A0A5P9NPS5_9GAMM</name>
<dbReference type="PANTHER" id="PTHR21015">
    <property type="entry name" value="UDP-N-ACETYLGLUCOSAMINE--N-ACETYLMURAMYL-(PENTAPEPTIDE) PYROPHOSPHORYL-UNDECAPRENOL N-ACETYLGLUCOSAMINE TRANSFERASE 1"/>
    <property type="match status" value="1"/>
</dbReference>
<gene>
    <name evidence="1" type="ORF">EY643_19365</name>
</gene>
<evidence type="ECO:0000313" key="1">
    <source>
        <dbReference type="EMBL" id="QFU77659.1"/>
    </source>
</evidence>
<proteinExistence type="predicted"/>
<dbReference type="RefSeq" id="WP_153240806.1">
    <property type="nucleotide sequence ID" value="NZ_CP036422.1"/>
</dbReference>
<evidence type="ECO:0008006" key="3">
    <source>
        <dbReference type="Google" id="ProtNLM"/>
    </source>
</evidence>
<protein>
    <recommendedName>
        <fullName evidence="3">Glycosyl transferase family 28 C-terminal domain-containing protein</fullName>
    </recommendedName>
</protein>
<dbReference type="EMBL" id="CP036422">
    <property type="protein sequence ID" value="QFU77659.1"/>
    <property type="molecule type" value="Genomic_DNA"/>
</dbReference>
<dbReference type="Gene3D" id="3.40.50.2000">
    <property type="entry name" value="Glycogen Phosphorylase B"/>
    <property type="match status" value="2"/>
</dbReference>
<organism evidence="1 2">
    <name type="scientific">Halioglobus maricola</name>
    <dbReference type="NCBI Taxonomy" id="2601894"/>
    <lineage>
        <taxon>Bacteria</taxon>
        <taxon>Pseudomonadati</taxon>
        <taxon>Pseudomonadota</taxon>
        <taxon>Gammaproteobacteria</taxon>
        <taxon>Cellvibrionales</taxon>
        <taxon>Halieaceae</taxon>
        <taxon>Halioglobus</taxon>
    </lineage>
</organism>
<accession>A0A5P9NPS5</accession>
<dbReference type="OrthoDB" id="271062at2"/>
<dbReference type="PANTHER" id="PTHR21015:SF22">
    <property type="entry name" value="GLYCOSYLTRANSFERASE"/>
    <property type="match status" value="1"/>
</dbReference>
<dbReference type="GO" id="GO:0016757">
    <property type="term" value="F:glycosyltransferase activity"/>
    <property type="evidence" value="ECO:0007669"/>
    <property type="project" value="TreeGrafter"/>
</dbReference>
<keyword evidence="2" id="KW-1185">Reference proteome</keyword>
<reference evidence="1 2" key="1">
    <citation type="submission" date="2019-02" db="EMBL/GenBank/DDBJ databases">
        <authorList>
            <person name="Li S.-H."/>
        </authorList>
    </citation>
    <scope>NUCLEOTIDE SEQUENCE [LARGE SCALE GENOMIC DNA]</scope>
    <source>
        <strain evidence="1 2">IMCC14385</strain>
    </source>
</reference>